<dbReference type="InterPro" id="IPR020568">
    <property type="entry name" value="Ribosomal_Su5_D2-typ_SF"/>
</dbReference>
<dbReference type="SUPFAM" id="SSF54211">
    <property type="entry name" value="Ribosomal protein S5 domain 2-like"/>
    <property type="match status" value="1"/>
</dbReference>
<dbReference type="Pfam" id="PF16413">
    <property type="entry name" value="Mlh1_C"/>
    <property type="match status" value="1"/>
</dbReference>
<dbReference type="EMBL" id="FLQW01000689">
    <property type="protein sequence ID" value="SBS85401.1"/>
    <property type="molecule type" value="Genomic_DNA"/>
</dbReference>
<evidence type="ECO:0000256" key="5">
    <source>
        <dbReference type="ARBA" id="ARBA00023242"/>
    </source>
</evidence>
<name>A0A1A8W0C8_PLAMA</name>
<dbReference type="SUPFAM" id="SSF55874">
    <property type="entry name" value="ATPase domain of HSP90 chaperone/DNA topoisomerase II/histidine kinase"/>
    <property type="match status" value="1"/>
</dbReference>
<dbReference type="Proteomes" id="UP000078597">
    <property type="component" value="Unassembled WGS sequence"/>
</dbReference>
<proteinExistence type="inferred from homology"/>
<evidence type="ECO:0000256" key="6">
    <source>
        <dbReference type="SAM" id="MobiDB-lite"/>
    </source>
</evidence>
<evidence type="ECO:0000256" key="3">
    <source>
        <dbReference type="ARBA" id="ARBA00022763"/>
    </source>
</evidence>
<protein>
    <submittedName>
        <fullName evidence="8">DNA mismatch repair protein MLH, putative (MLH)</fullName>
    </submittedName>
</protein>
<dbReference type="CDD" id="cd16926">
    <property type="entry name" value="HATPase_MutL-MLH-PMS-like"/>
    <property type="match status" value="1"/>
</dbReference>
<reference evidence="9" key="1">
    <citation type="submission" date="2016-05" db="EMBL/GenBank/DDBJ databases">
        <authorList>
            <person name="Naeem Raeece"/>
        </authorList>
    </citation>
    <scope>NUCLEOTIDE SEQUENCE [LARGE SCALE GENOMIC DNA]</scope>
</reference>
<dbReference type="GO" id="GO:0030983">
    <property type="term" value="F:mismatched DNA binding"/>
    <property type="evidence" value="ECO:0007669"/>
    <property type="project" value="InterPro"/>
</dbReference>
<dbReference type="AlphaFoldDB" id="A0A1A8W0C8"/>
<feature type="region of interest" description="Disordered" evidence="6">
    <location>
        <begin position="583"/>
        <end position="618"/>
    </location>
</feature>
<dbReference type="FunFam" id="3.30.565.10:FF:000079">
    <property type="entry name" value="DNA mismatch repair protein MLH"/>
    <property type="match status" value="1"/>
</dbReference>
<dbReference type="InterPro" id="IPR014762">
    <property type="entry name" value="DNA_mismatch_repair_CS"/>
</dbReference>
<dbReference type="Gene3D" id="3.30.230.10">
    <property type="match status" value="1"/>
</dbReference>
<sequence length="1048" mass="121584">MHYTESENFKLNREAKQESKIFKLNREAKQESKIFKLNKEAKQGTNETKNIKQLRGEQFKMKVWAYNERGIINMKADTTKKKINLSGYSQDNLKKKLSAHKNFLPANSNNINGDRNNRGNPSDERRIIKLAEEDINKIAAGEVIIRPCNALKELIENSLDANSTSISVHLNKGGLKSLQIIDNGDGIHKDDLPIVCERFTTSKITNHKDIRNIKTFGFRGEALASISYVSYLTITTKKRNSPFCYTCTYKDGKPIQKEPTICSGKDGTIIRFDDLFYNMQTRLKTLNHNDEYNRCLEVLQKYAIHYPHVSFTCKKWLSNTVDLNTQNMGKGIGGLGGIYVIKNKKKEKFESIVREEANVVGTRVHEEGQASSTRMHEEAEHSIGNYGEEKITNAAEDYSVFEKKILEEEKYLDENYEKHLNNVKSVIQKIYGRNISRELNSIFIKENIPTFFKCYGLISTPKYVGKKGTYIFFINDRLIESNIIKRTCENQYANFIPKGNYPWVYLSLRLKYDIVDINVHPTKKEVHFLYQEEIAQLISKKIENFLKNVYNIRCFGVPTSNLMQTTFNLTSAKGGVKNEPLTSASSSISNMNGNVKGNTTPNISVSGETTKKAVDTKRVRTDHKQITLTNYFVKKEEHKKNNKEDRSLVVFEDNNEYEVLKLEAPKPALFNVNVDKHVSNTRYNRKYTCECDDISSIRKLKKICEEKEKKELTECLKNSIYVGAVDSIHSLIQYKEKLLMIKMPLIIKEITYQSILNRIGRIPPFKFNPPIPLYDLLLVAVNNYYSGYYENPDYVHKNMERICNDLEQLFYSYIEMYTDYFSIIIEEGCVVTFPACCGEYFPGQEFLPLLFLRLATQIDYENEINCINGICYLLANFYSKITLLDDQEWTFQDDLLMIKENEMNMLMNKSHEKKEASSTNTENENYLFDNLLGDETVIDVNKHLAVSKNINLVFEKYFFPMIQLNNLMRIPHTFSNNGYIIELTSLNQLYKIFERMNNEEIRMKNEDRRMNNARTIQRRKRHAGSIHLPHDKPIANILLFIEQETNKG</sequence>
<gene>
    <name evidence="8" type="ORF">PMALA_012590</name>
</gene>
<dbReference type="GO" id="GO:0032389">
    <property type="term" value="C:MutLalpha complex"/>
    <property type="evidence" value="ECO:0007669"/>
    <property type="project" value="TreeGrafter"/>
</dbReference>
<evidence type="ECO:0000256" key="4">
    <source>
        <dbReference type="ARBA" id="ARBA00023204"/>
    </source>
</evidence>
<dbReference type="FunFam" id="3.30.230.10:FF:000014">
    <property type="entry name" value="DNA mismatch repair protein Mlh1"/>
    <property type="match status" value="1"/>
</dbReference>
<dbReference type="VEuPathDB" id="PlasmoDB:PmUG01_09027100"/>
<evidence type="ECO:0000259" key="7">
    <source>
        <dbReference type="SMART" id="SM01340"/>
    </source>
</evidence>
<keyword evidence="4" id="KW-0234">DNA repair</keyword>
<dbReference type="NCBIfam" id="TIGR00585">
    <property type="entry name" value="mutl"/>
    <property type="match status" value="1"/>
</dbReference>
<feature type="compositionally biased region" description="Polar residues" evidence="6">
    <location>
        <begin position="583"/>
        <end position="608"/>
    </location>
</feature>
<dbReference type="GO" id="GO:0016887">
    <property type="term" value="F:ATP hydrolysis activity"/>
    <property type="evidence" value="ECO:0007669"/>
    <property type="project" value="InterPro"/>
</dbReference>
<comment type="subcellular location">
    <subcellularLocation>
        <location evidence="1">Nucleus</location>
    </subcellularLocation>
</comment>
<dbReference type="Pfam" id="PF13589">
    <property type="entry name" value="HATPase_c_3"/>
    <property type="match status" value="1"/>
</dbReference>
<dbReference type="InterPro" id="IPR002099">
    <property type="entry name" value="MutL/Mlh/PMS"/>
</dbReference>
<comment type="similarity">
    <text evidence="2">Belongs to the DNA mismatch repair MutL/HexB family.</text>
</comment>
<evidence type="ECO:0000313" key="9">
    <source>
        <dbReference type="Proteomes" id="UP000078597"/>
    </source>
</evidence>
<dbReference type="InterPro" id="IPR032189">
    <property type="entry name" value="Mlh1_C"/>
</dbReference>
<dbReference type="InterPro" id="IPR013507">
    <property type="entry name" value="DNA_mismatch_S5_2-like"/>
</dbReference>
<feature type="compositionally biased region" description="Basic and acidic residues" evidence="6">
    <location>
        <begin position="609"/>
        <end position="618"/>
    </location>
</feature>
<keyword evidence="5" id="KW-0539">Nucleus</keyword>
<dbReference type="Pfam" id="PF01119">
    <property type="entry name" value="DNA_mis_repair"/>
    <property type="match status" value="1"/>
</dbReference>
<dbReference type="GO" id="GO:0140664">
    <property type="term" value="F:ATP-dependent DNA damage sensor activity"/>
    <property type="evidence" value="ECO:0007669"/>
    <property type="project" value="InterPro"/>
</dbReference>
<dbReference type="PANTHER" id="PTHR10073:SF12">
    <property type="entry name" value="DNA MISMATCH REPAIR PROTEIN MLH1"/>
    <property type="match status" value="1"/>
</dbReference>
<evidence type="ECO:0000256" key="2">
    <source>
        <dbReference type="ARBA" id="ARBA00006082"/>
    </source>
</evidence>
<accession>A0A1A8W0C8</accession>
<dbReference type="PANTHER" id="PTHR10073">
    <property type="entry name" value="DNA MISMATCH REPAIR PROTEIN MLH, PMS, MUTL"/>
    <property type="match status" value="1"/>
</dbReference>
<organism evidence="8 9">
    <name type="scientific">Plasmodium malariae</name>
    <dbReference type="NCBI Taxonomy" id="5858"/>
    <lineage>
        <taxon>Eukaryota</taxon>
        <taxon>Sar</taxon>
        <taxon>Alveolata</taxon>
        <taxon>Apicomplexa</taxon>
        <taxon>Aconoidasida</taxon>
        <taxon>Haemosporida</taxon>
        <taxon>Plasmodiidae</taxon>
        <taxon>Plasmodium</taxon>
        <taxon>Plasmodium (Plasmodium)</taxon>
    </lineage>
</organism>
<evidence type="ECO:0000313" key="8">
    <source>
        <dbReference type="EMBL" id="SBS85401.1"/>
    </source>
</evidence>
<dbReference type="InterPro" id="IPR014721">
    <property type="entry name" value="Ribsml_uS5_D2-typ_fold_subgr"/>
</dbReference>
<keyword evidence="3" id="KW-0227">DNA damage</keyword>
<dbReference type="InterPro" id="IPR036890">
    <property type="entry name" value="HATPase_C_sf"/>
</dbReference>
<dbReference type="InterPro" id="IPR038973">
    <property type="entry name" value="MutL/Mlh/Pms-like"/>
</dbReference>
<feature type="domain" description="DNA mismatch repair protein S5" evidence="7">
    <location>
        <begin position="427"/>
        <end position="547"/>
    </location>
</feature>
<dbReference type="PROSITE" id="PS00058">
    <property type="entry name" value="DNA_MISMATCH_REPAIR_1"/>
    <property type="match status" value="1"/>
</dbReference>
<dbReference type="Gene3D" id="3.30.565.10">
    <property type="entry name" value="Histidine kinase-like ATPase, C-terminal domain"/>
    <property type="match status" value="1"/>
</dbReference>
<evidence type="ECO:0000256" key="1">
    <source>
        <dbReference type="ARBA" id="ARBA00004123"/>
    </source>
</evidence>
<dbReference type="GO" id="GO:0005524">
    <property type="term" value="F:ATP binding"/>
    <property type="evidence" value="ECO:0007669"/>
    <property type="project" value="InterPro"/>
</dbReference>
<dbReference type="SMART" id="SM01340">
    <property type="entry name" value="DNA_mis_repair"/>
    <property type="match status" value="1"/>
</dbReference>
<dbReference type="GO" id="GO:0006298">
    <property type="term" value="P:mismatch repair"/>
    <property type="evidence" value="ECO:0007669"/>
    <property type="project" value="InterPro"/>
</dbReference>